<dbReference type="OrthoDB" id="681126at2759"/>
<feature type="transmembrane region" description="Helical" evidence="7">
    <location>
        <begin position="77"/>
        <end position="99"/>
    </location>
</feature>
<dbReference type="GO" id="GO:0005886">
    <property type="term" value="C:plasma membrane"/>
    <property type="evidence" value="ECO:0007669"/>
    <property type="project" value="TreeGrafter"/>
</dbReference>
<evidence type="ECO:0000256" key="2">
    <source>
        <dbReference type="ARBA" id="ARBA00022692"/>
    </source>
</evidence>
<organism evidence="9 11">
    <name type="scientific">Punica granatum</name>
    <name type="common">Pomegranate</name>
    <dbReference type="NCBI Taxonomy" id="22663"/>
    <lineage>
        <taxon>Eukaryota</taxon>
        <taxon>Viridiplantae</taxon>
        <taxon>Streptophyta</taxon>
        <taxon>Embryophyta</taxon>
        <taxon>Tracheophyta</taxon>
        <taxon>Spermatophyta</taxon>
        <taxon>Magnoliopsida</taxon>
        <taxon>eudicotyledons</taxon>
        <taxon>Gunneridae</taxon>
        <taxon>Pentapetalae</taxon>
        <taxon>rosids</taxon>
        <taxon>malvids</taxon>
        <taxon>Myrtales</taxon>
        <taxon>Lythraceae</taxon>
        <taxon>Punica</taxon>
    </lineage>
</organism>
<dbReference type="Proteomes" id="UP000197138">
    <property type="component" value="Unassembled WGS sequence"/>
</dbReference>
<proteinExistence type="predicted"/>
<evidence type="ECO:0000313" key="10">
    <source>
        <dbReference type="EMBL" id="PKI55661.1"/>
    </source>
</evidence>
<accession>A0A218WQP1</accession>
<dbReference type="Proteomes" id="UP000233551">
    <property type="component" value="Unassembled WGS sequence"/>
</dbReference>
<protein>
    <recommendedName>
        <fullName evidence="8">PGG domain-containing protein</fullName>
    </recommendedName>
</protein>
<dbReference type="STRING" id="22663.A0A218WQP1"/>
<dbReference type="PANTHER" id="PTHR24186">
    <property type="entry name" value="PROTEIN PHOSPHATASE 1 REGULATORY SUBUNIT"/>
    <property type="match status" value="1"/>
</dbReference>
<feature type="transmembrane region" description="Helical" evidence="7">
    <location>
        <begin position="33"/>
        <end position="50"/>
    </location>
</feature>
<keyword evidence="3" id="KW-0677">Repeat</keyword>
<evidence type="ECO:0000256" key="1">
    <source>
        <dbReference type="ARBA" id="ARBA00004141"/>
    </source>
</evidence>
<evidence type="ECO:0000256" key="6">
    <source>
        <dbReference type="ARBA" id="ARBA00023136"/>
    </source>
</evidence>
<dbReference type="EMBL" id="PGOL01001682">
    <property type="protein sequence ID" value="PKI55661.1"/>
    <property type="molecule type" value="Genomic_DNA"/>
</dbReference>
<comment type="subcellular location">
    <subcellularLocation>
        <location evidence="1">Membrane</location>
        <topology evidence="1">Multi-pass membrane protein</topology>
    </subcellularLocation>
</comment>
<keyword evidence="4 7" id="KW-1133">Transmembrane helix</keyword>
<reference evidence="11" key="1">
    <citation type="journal article" date="2017" name="Plant J.">
        <title>The pomegranate (Punica granatum L.) genome and the genomics of punicalagin biosynthesis.</title>
        <authorList>
            <person name="Qin G."/>
            <person name="Xu C."/>
            <person name="Ming R."/>
            <person name="Tang H."/>
            <person name="Guyot R."/>
            <person name="Kramer E.M."/>
            <person name="Hu Y."/>
            <person name="Yi X."/>
            <person name="Qi Y."/>
            <person name="Xu X."/>
            <person name="Gao Z."/>
            <person name="Pan H."/>
            <person name="Jian J."/>
            <person name="Tian Y."/>
            <person name="Yue Z."/>
            <person name="Xu Y."/>
        </authorList>
    </citation>
    <scope>NUCLEOTIDE SEQUENCE [LARGE SCALE GENOMIC DNA]</scope>
    <source>
        <strain evidence="11">cv. Dabenzi</strain>
    </source>
</reference>
<dbReference type="EMBL" id="MTKT01003402">
    <property type="protein sequence ID" value="OWM75125.1"/>
    <property type="molecule type" value="Genomic_DNA"/>
</dbReference>
<feature type="domain" description="PGG" evidence="8">
    <location>
        <begin position="28"/>
        <end position="123"/>
    </location>
</feature>
<evidence type="ECO:0000313" key="9">
    <source>
        <dbReference type="EMBL" id="OWM75125.1"/>
    </source>
</evidence>
<evidence type="ECO:0000313" key="12">
    <source>
        <dbReference type="Proteomes" id="UP000233551"/>
    </source>
</evidence>
<keyword evidence="2 7" id="KW-0812">Transmembrane</keyword>
<evidence type="ECO:0000259" key="8">
    <source>
        <dbReference type="Pfam" id="PF13962"/>
    </source>
</evidence>
<evidence type="ECO:0000256" key="3">
    <source>
        <dbReference type="ARBA" id="ARBA00022737"/>
    </source>
</evidence>
<dbReference type="InterPro" id="IPR026961">
    <property type="entry name" value="PGG_dom"/>
</dbReference>
<keyword evidence="6 7" id="KW-0472">Membrane</keyword>
<keyword evidence="5" id="KW-0040">ANK repeat</keyword>
<feature type="transmembrane region" description="Helical" evidence="7">
    <location>
        <begin position="106"/>
        <end position="128"/>
    </location>
</feature>
<evidence type="ECO:0000256" key="4">
    <source>
        <dbReference type="ARBA" id="ARBA00022989"/>
    </source>
</evidence>
<dbReference type="Pfam" id="PF13962">
    <property type="entry name" value="PGG"/>
    <property type="match status" value="1"/>
</dbReference>
<reference evidence="9" key="2">
    <citation type="submission" date="2017-06" db="EMBL/GenBank/DDBJ databases">
        <title>The pomegranate genome and the genomics of punicalagin biosynthesis.</title>
        <authorList>
            <person name="Xu C."/>
        </authorList>
    </citation>
    <scope>NUCLEOTIDE SEQUENCE [LARGE SCALE GENOMIC DNA]</scope>
    <source>
        <tissue evidence="9">Fresh leaf</tissue>
    </source>
</reference>
<evidence type="ECO:0000256" key="7">
    <source>
        <dbReference type="SAM" id="Phobius"/>
    </source>
</evidence>
<dbReference type="AlphaFoldDB" id="A0A218WQP1"/>
<comment type="caution">
    <text evidence="9">The sequence shown here is derived from an EMBL/GenBank/DDBJ whole genome shotgun (WGS) entry which is preliminary data.</text>
</comment>
<reference evidence="10 12" key="3">
    <citation type="submission" date="2017-11" db="EMBL/GenBank/DDBJ databases">
        <title>De-novo sequencing of pomegranate (Punica granatum L.) genome.</title>
        <authorList>
            <person name="Akparov Z."/>
            <person name="Amiraslanov A."/>
            <person name="Hajiyeva S."/>
            <person name="Abbasov M."/>
            <person name="Kaur K."/>
            <person name="Hamwieh A."/>
            <person name="Solovyev V."/>
            <person name="Salamov A."/>
            <person name="Braich B."/>
            <person name="Kosarev P."/>
            <person name="Mahmoud A."/>
            <person name="Hajiyev E."/>
            <person name="Babayeva S."/>
            <person name="Izzatullayeva V."/>
            <person name="Mammadov A."/>
            <person name="Mammadov A."/>
            <person name="Sharifova S."/>
            <person name="Ojaghi J."/>
            <person name="Eynullazada K."/>
            <person name="Bayramov B."/>
            <person name="Abdulazimova A."/>
            <person name="Shahmuradov I."/>
        </authorList>
    </citation>
    <scope>NUCLEOTIDE SEQUENCE [LARGE SCALE GENOMIC DNA]</scope>
    <source>
        <strain evidence="10">AG2017</strain>
        <strain evidence="12">cv. AG2017</strain>
        <tissue evidence="10">Leaf</tissue>
    </source>
</reference>
<evidence type="ECO:0000256" key="5">
    <source>
        <dbReference type="ARBA" id="ARBA00023043"/>
    </source>
</evidence>
<evidence type="ECO:0000313" key="11">
    <source>
        <dbReference type="Proteomes" id="UP000197138"/>
    </source>
</evidence>
<dbReference type="GeneID" id="116209060"/>
<sequence length="164" mass="18118">MSSPPLSVDRGRTWFSFFQYDEDRDSPSEARNILLVIATLIASVTFQAGVNPPGGVWQDNRNGHKAGQAIYAAQEGAFHVFLIANTLALSTVILVIVSLTYRFPCYFEVCVATASMIVTYASSIFAVTPDESVRFRYILLAAGVPFAFRALILICKKFRNPKTI</sequence>
<feature type="transmembrane region" description="Helical" evidence="7">
    <location>
        <begin position="134"/>
        <end position="155"/>
    </location>
</feature>
<name>A0A218WQP1_PUNGR</name>
<dbReference type="PANTHER" id="PTHR24186:SF56">
    <property type="entry name" value="PGG DOMAIN-CONTAINING PROTEIN"/>
    <property type="match status" value="1"/>
</dbReference>
<gene>
    <name evidence="9" type="ORF">CDL15_Pgr017251</name>
    <name evidence="10" type="ORF">CRG98_023972</name>
</gene>
<keyword evidence="12" id="KW-1185">Reference proteome</keyword>